<dbReference type="InterPro" id="IPR050957">
    <property type="entry name" value="BMP_lipoprotein"/>
</dbReference>
<comment type="subcellular location">
    <subcellularLocation>
        <location evidence="1">Cell membrane</location>
        <topology evidence="1">Lipid-anchor</topology>
    </subcellularLocation>
</comment>
<dbReference type="OrthoDB" id="9784230at2"/>
<evidence type="ECO:0000256" key="5">
    <source>
        <dbReference type="ARBA" id="ARBA00023136"/>
    </source>
</evidence>
<dbReference type="EMBL" id="PGFF01000001">
    <property type="protein sequence ID" value="PJJ71178.1"/>
    <property type="molecule type" value="Genomic_DNA"/>
</dbReference>
<evidence type="ECO:0000259" key="8">
    <source>
        <dbReference type="Pfam" id="PF02608"/>
    </source>
</evidence>
<dbReference type="Pfam" id="PF02608">
    <property type="entry name" value="Bmp"/>
    <property type="match status" value="1"/>
</dbReference>
<dbReference type="PANTHER" id="PTHR34296:SF2">
    <property type="entry name" value="ABC TRANSPORTER GUANOSINE-BINDING PROTEIN NUPN"/>
    <property type="match status" value="1"/>
</dbReference>
<proteinExistence type="inferred from homology"/>
<evidence type="ECO:0000256" key="6">
    <source>
        <dbReference type="ARBA" id="ARBA00023288"/>
    </source>
</evidence>
<keyword evidence="6" id="KW-0449">Lipoprotein</keyword>
<evidence type="ECO:0000256" key="7">
    <source>
        <dbReference type="SAM" id="SignalP"/>
    </source>
</evidence>
<keyword evidence="5" id="KW-0472">Membrane</keyword>
<dbReference type="RefSeq" id="WP_100363511.1">
    <property type="nucleotide sequence ID" value="NZ_PGFF01000001.1"/>
</dbReference>
<comment type="similarity">
    <text evidence="2">Belongs to the BMP lipoprotein family.</text>
</comment>
<reference evidence="9 10" key="1">
    <citation type="submission" date="2017-11" db="EMBL/GenBank/DDBJ databases">
        <title>Genomic Encyclopedia of Archaeal and Bacterial Type Strains, Phase II (KMG-II): From Individual Species to Whole Genera.</title>
        <authorList>
            <person name="Goeker M."/>
        </authorList>
    </citation>
    <scope>NUCLEOTIDE SEQUENCE [LARGE SCALE GENOMIC DNA]</scope>
    <source>
        <strain evidence="9 10">DSM 27393</strain>
    </source>
</reference>
<dbReference type="SUPFAM" id="SSF53822">
    <property type="entry name" value="Periplasmic binding protein-like I"/>
    <property type="match status" value="1"/>
</dbReference>
<dbReference type="PROSITE" id="PS51257">
    <property type="entry name" value="PROKAR_LIPOPROTEIN"/>
    <property type="match status" value="1"/>
</dbReference>
<evidence type="ECO:0000256" key="3">
    <source>
        <dbReference type="ARBA" id="ARBA00022475"/>
    </source>
</evidence>
<evidence type="ECO:0000256" key="2">
    <source>
        <dbReference type="ARBA" id="ARBA00008610"/>
    </source>
</evidence>
<dbReference type="InterPro" id="IPR003760">
    <property type="entry name" value="PnrA-like"/>
</dbReference>
<dbReference type="AlphaFoldDB" id="A0A2M9CH16"/>
<dbReference type="PANTHER" id="PTHR34296">
    <property type="entry name" value="TRANSCRIPTIONAL ACTIVATOR PROTEIN MED"/>
    <property type="match status" value="1"/>
</dbReference>
<feature type="signal peptide" evidence="7">
    <location>
        <begin position="1"/>
        <end position="29"/>
    </location>
</feature>
<dbReference type="GO" id="GO:0005886">
    <property type="term" value="C:plasma membrane"/>
    <property type="evidence" value="ECO:0007669"/>
    <property type="project" value="UniProtKB-SubCell"/>
</dbReference>
<organism evidence="9 10">
    <name type="scientific">Diaminobutyricimonas aerilata</name>
    <dbReference type="NCBI Taxonomy" id="1162967"/>
    <lineage>
        <taxon>Bacteria</taxon>
        <taxon>Bacillati</taxon>
        <taxon>Actinomycetota</taxon>
        <taxon>Actinomycetes</taxon>
        <taxon>Micrococcales</taxon>
        <taxon>Microbacteriaceae</taxon>
        <taxon>Diaminobutyricimonas</taxon>
    </lineage>
</organism>
<name>A0A2M9CH16_9MICO</name>
<feature type="chain" id="PRO_5014954978" evidence="7">
    <location>
        <begin position="30"/>
        <end position="368"/>
    </location>
</feature>
<evidence type="ECO:0000256" key="4">
    <source>
        <dbReference type="ARBA" id="ARBA00022729"/>
    </source>
</evidence>
<evidence type="ECO:0000313" key="9">
    <source>
        <dbReference type="EMBL" id="PJJ71178.1"/>
    </source>
</evidence>
<evidence type="ECO:0000256" key="1">
    <source>
        <dbReference type="ARBA" id="ARBA00004193"/>
    </source>
</evidence>
<keyword evidence="10" id="KW-1185">Reference proteome</keyword>
<accession>A0A2M9CH16</accession>
<dbReference type="InterPro" id="IPR028082">
    <property type="entry name" value="Peripla_BP_I"/>
</dbReference>
<sequence length="368" mass="38057">MRITSRKAGLAGLATIGASALLLAGCAAAPEEDNAGGSDAPDFLPCMVSDAGGFDDKSFNESGFNGLVEAADEVGVEYKEVESADESAYGPNVQNLVDQGCNLIVTVGFLLSETTLEAAEANPDVNFAIIDDQLDADQDGQPDVDNGKPIVFNTHEAAFLAGYAAASYSKTGVVGTFGGIQIPTVTIFMDGFAEGVAYHNEQKGTNVSVVGWDVEGETGVFTGGFEAGTAALASAQGLIDQNADVIMPVGGPIYQSAAEAIRSSGREIALIGVDSDVYESDPSVADLLLTSVMKGITPATRDVVTAAAEGDFSNEKYIGTLENDGVALAPFHDFESKVAPELSDELDEIRQGIIDGDIVVESKAAFTE</sequence>
<feature type="domain" description="ABC transporter substrate-binding protein PnrA-like" evidence="8">
    <location>
        <begin position="47"/>
        <end position="349"/>
    </location>
</feature>
<keyword evidence="4 7" id="KW-0732">Signal</keyword>
<gene>
    <name evidence="9" type="ORF">CLV46_0720</name>
</gene>
<dbReference type="CDD" id="cd06354">
    <property type="entry name" value="PBP1_PrnA-like"/>
    <property type="match status" value="1"/>
</dbReference>
<keyword evidence="3" id="KW-1003">Cell membrane</keyword>
<protein>
    <submittedName>
        <fullName evidence="9">Basic membrane protein A</fullName>
    </submittedName>
</protein>
<comment type="caution">
    <text evidence="9">The sequence shown here is derived from an EMBL/GenBank/DDBJ whole genome shotgun (WGS) entry which is preliminary data.</text>
</comment>
<evidence type="ECO:0000313" key="10">
    <source>
        <dbReference type="Proteomes" id="UP000228758"/>
    </source>
</evidence>
<dbReference type="Proteomes" id="UP000228758">
    <property type="component" value="Unassembled WGS sequence"/>
</dbReference>
<dbReference type="Gene3D" id="3.40.50.2300">
    <property type="match status" value="2"/>
</dbReference>